<evidence type="ECO:0000259" key="6">
    <source>
        <dbReference type="PROSITE" id="PS50054"/>
    </source>
</evidence>
<dbReference type="AlphaFoldDB" id="A0AAV5A845"/>
<dbReference type="SUPFAM" id="SSF52799">
    <property type="entry name" value="(Phosphotyrosine protein) phosphatases II"/>
    <property type="match status" value="1"/>
</dbReference>
<dbReference type="PANTHER" id="PTHR10159">
    <property type="entry name" value="DUAL SPECIFICITY PROTEIN PHOSPHATASE"/>
    <property type="match status" value="1"/>
</dbReference>
<feature type="domain" description="Tyrosine-protein phosphatase" evidence="6">
    <location>
        <begin position="140"/>
        <end position="333"/>
    </location>
</feature>
<dbReference type="PROSITE" id="PS50056">
    <property type="entry name" value="TYR_PHOSPHATASE_2"/>
    <property type="match status" value="1"/>
</dbReference>
<dbReference type="PROSITE" id="PS50054">
    <property type="entry name" value="TYR_PHOSPHATASE_DUAL"/>
    <property type="match status" value="1"/>
</dbReference>
<dbReference type="Gene3D" id="3.90.190.10">
    <property type="entry name" value="Protein tyrosine phosphatase superfamily"/>
    <property type="match status" value="1"/>
</dbReference>
<feature type="region of interest" description="Disordered" evidence="5">
    <location>
        <begin position="1"/>
        <end position="21"/>
    </location>
</feature>
<dbReference type="PROSITE" id="PS00383">
    <property type="entry name" value="TYR_PHOSPHATASE_1"/>
    <property type="match status" value="1"/>
</dbReference>
<comment type="caution">
    <text evidence="8">The sequence shown here is derived from an EMBL/GenBank/DDBJ whole genome shotgun (WGS) entry which is preliminary data.</text>
</comment>
<reference evidence="8" key="1">
    <citation type="submission" date="2021-10" db="EMBL/GenBank/DDBJ databases">
        <title>De novo Genome Assembly of Clathrus columnatus (Basidiomycota, Fungi) Using Illumina and Nanopore Sequence Data.</title>
        <authorList>
            <person name="Ogiso-Tanaka E."/>
            <person name="Itagaki H."/>
            <person name="Hosoya T."/>
            <person name="Hosaka K."/>
        </authorList>
    </citation>
    <scope>NUCLEOTIDE SEQUENCE</scope>
    <source>
        <strain evidence="8">MO-923</strain>
    </source>
</reference>
<feature type="compositionally biased region" description="Low complexity" evidence="5">
    <location>
        <begin position="584"/>
        <end position="606"/>
    </location>
</feature>
<dbReference type="GO" id="GO:0043409">
    <property type="term" value="P:negative regulation of MAPK cascade"/>
    <property type="evidence" value="ECO:0007669"/>
    <property type="project" value="TreeGrafter"/>
</dbReference>
<keyword evidence="4" id="KW-0904">Protein phosphatase</keyword>
<evidence type="ECO:0000256" key="3">
    <source>
        <dbReference type="ARBA" id="ARBA00022801"/>
    </source>
</evidence>
<feature type="compositionally biased region" description="Polar residues" evidence="5">
    <location>
        <begin position="83"/>
        <end position="92"/>
    </location>
</feature>
<feature type="region of interest" description="Disordered" evidence="5">
    <location>
        <begin position="44"/>
        <end position="68"/>
    </location>
</feature>
<feature type="domain" description="Tyrosine specific protein phosphatases" evidence="7">
    <location>
        <begin position="239"/>
        <end position="297"/>
    </location>
</feature>
<evidence type="ECO:0000256" key="4">
    <source>
        <dbReference type="ARBA" id="ARBA00022912"/>
    </source>
</evidence>
<protein>
    <recommendedName>
        <fullName evidence="2">protein-tyrosine-phosphatase</fullName>
        <ecNumber evidence="2">3.1.3.48</ecNumber>
    </recommendedName>
</protein>
<keyword evidence="9" id="KW-1185">Reference proteome</keyword>
<feature type="region of interest" description="Disordered" evidence="5">
    <location>
        <begin position="391"/>
        <end position="410"/>
    </location>
</feature>
<evidence type="ECO:0000256" key="2">
    <source>
        <dbReference type="ARBA" id="ARBA00013064"/>
    </source>
</evidence>
<keyword evidence="3" id="KW-0378">Hydrolase</keyword>
<dbReference type="Proteomes" id="UP001050691">
    <property type="component" value="Unassembled WGS sequence"/>
</dbReference>
<gene>
    <name evidence="8" type="ORF">Clacol_002955</name>
</gene>
<dbReference type="GO" id="GO:0008330">
    <property type="term" value="F:protein tyrosine/threonine phosphatase activity"/>
    <property type="evidence" value="ECO:0007669"/>
    <property type="project" value="TreeGrafter"/>
</dbReference>
<name>A0AAV5A845_9AGAM</name>
<proteinExistence type="inferred from homology"/>
<comment type="similarity">
    <text evidence="1">Belongs to the protein-tyrosine phosphatase family. Non-receptor class dual specificity subfamily.</text>
</comment>
<organism evidence="8 9">
    <name type="scientific">Clathrus columnatus</name>
    <dbReference type="NCBI Taxonomy" id="1419009"/>
    <lineage>
        <taxon>Eukaryota</taxon>
        <taxon>Fungi</taxon>
        <taxon>Dikarya</taxon>
        <taxon>Basidiomycota</taxon>
        <taxon>Agaricomycotina</taxon>
        <taxon>Agaricomycetes</taxon>
        <taxon>Phallomycetidae</taxon>
        <taxon>Phallales</taxon>
        <taxon>Clathraceae</taxon>
        <taxon>Clathrus</taxon>
    </lineage>
</organism>
<evidence type="ECO:0000256" key="5">
    <source>
        <dbReference type="SAM" id="MobiDB-lite"/>
    </source>
</evidence>
<sequence length="682" mass="73621">MPAVHRFPSQVAQKPPSKIRTLPTPLRIERTEDVSAINFVSDEAPSSAFSDQSEVDSATVPPPAKLHSIRNRKKLSLTILTQSNGSSTSLSGPESPFQIPNTPLGPPTRRRSSIVSLPNVSSVALRRDEETSPTAPYPDGPIEILPGIWIGTEDNARDWKSLVEKGIRSILNVAKEVALPYVSLAESNLRSTVSTPNLSNKFGIKADPTYIPSHVPSGRPAMHYLRLPWSHGQADLVHKGFIEGMAFVDASLSRGDGVLIHCQCGVSRSATMVIALVMRAAHSNSPSIPPEVLALKSGGMHASYAFVKEKSKWVGPNMSLMYQLLEYERTLNSGNQSPAPSDRSSQIASEEAEWGRKRQEMEEASQPNNEREPDGLFMREARALDLEMEQRMEARKGSQHSTASVSSSGSCLLAGNTWKSRFGTSVRSRAGSAASNFTSRSILSENLLEEDEDNLGESTEVSVDNASLTTSTDVTDEETLFSRFPSFPPPPPSAPVFRNSFALAPPPSASHSKTSFGFLQQPMALSFTKLHASQSPASVKFHRRSPAPRLPPVPPSPVGATAAQIPIVENVITPKKRIRPSPAPLLLSSPSLSTRSFSSTSTSSQTHGQTPSHTLFVFPPEESVTTPSTLTITSSLIPLSATPRISSFQREGRRRSLILGPPPTPTTACSRVDVLGFVARGP</sequence>
<accession>A0AAV5A845</accession>
<dbReference type="Pfam" id="PF00782">
    <property type="entry name" value="DSPc"/>
    <property type="match status" value="1"/>
</dbReference>
<feature type="region of interest" description="Disordered" evidence="5">
    <location>
        <begin position="579"/>
        <end position="612"/>
    </location>
</feature>
<dbReference type="SMART" id="SM00195">
    <property type="entry name" value="DSPc"/>
    <property type="match status" value="1"/>
</dbReference>
<dbReference type="GO" id="GO:0005737">
    <property type="term" value="C:cytoplasm"/>
    <property type="evidence" value="ECO:0007669"/>
    <property type="project" value="TreeGrafter"/>
</dbReference>
<dbReference type="PANTHER" id="PTHR10159:SF519">
    <property type="entry name" value="DUAL SPECIFICITY PROTEIN PHOSPHATASE MPK3"/>
    <property type="match status" value="1"/>
</dbReference>
<dbReference type="EMBL" id="BPWL01000003">
    <property type="protein sequence ID" value="GJJ08736.1"/>
    <property type="molecule type" value="Genomic_DNA"/>
</dbReference>
<dbReference type="InterPro" id="IPR016130">
    <property type="entry name" value="Tyr_Pase_AS"/>
</dbReference>
<dbReference type="GO" id="GO:0017017">
    <property type="term" value="F:MAP kinase tyrosine/serine/threonine phosphatase activity"/>
    <property type="evidence" value="ECO:0007669"/>
    <property type="project" value="TreeGrafter"/>
</dbReference>
<evidence type="ECO:0000313" key="9">
    <source>
        <dbReference type="Proteomes" id="UP001050691"/>
    </source>
</evidence>
<dbReference type="InterPro" id="IPR000340">
    <property type="entry name" value="Dual-sp_phosphatase_cat-dom"/>
</dbReference>
<evidence type="ECO:0000259" key="7">
    <source>
        <dbReference type="PROSITE" id="PS50056"/>
    </source>
</evidence>
<evidence type="ECO:0000256" key="1">
    <source>
        <dbReference type="ARBA" id="ARBA00008601"/>
    </source>
</evidence>
<dbReference type="InterPro" id="IPR000387">
    <property type="entry name" value="Tyr_Pase_dom"/>
</dbReference>
<feature type="region of interest" description="Disordered" evidence="5">
    <location>
        <begin position="333"/>
        <end position="377"/>
    </location>
</feature>
<dbReference type="EC" id="3.1.3.48" evidence="2"/>
<dbReference type="InterPro" id="IPR029021">
    <property type="entry name" value="Prot-tyrosine_phosphatase-like"/>
</dbReference>
<dbReference type="GO" id="GO:0033550">
    <property type="term" value="F:MAP kinase tyrosine phosphatase activity"/>
    <property type="evidence" value="ECO:0007669"/>
    <property type="project" value="TreeGrafter"/>
</dbReference>
<evidence type="ECO:0000313" key="8">
    <source>
        <dbReference type="EMBL" id="GJJ08736.1"/>
    </source>
</evidence>
<feature type="compositionally biased region" description="Polar residues" evidence="5">
    <location>
        <begin position="47"/>
        <end position="56"/>
    </location>
</feature>
<dbReference type="InterPro" id="IPR020422">
    <property type="entry name" value="TYR_PHOSPHATASE_DUAL_dom"/>
</dbReference>
<feature type="compositionally biased region" description="Polar residues" evidence="5">
    <location>
        <begin position="333"/>
        <end position="348"/>
    </location>
</feature>
<feature type="compositionally biased region" description="Polar residues" evidence="5">
    <location>
        <begin position="399"/>
        <end position="410"/>
    </location>
</feature>
<feature type="region of interest" description="Disordered" evidence="5">
    <location>
        <begin position="83"/>
        <end position="113"/>
    </location>
</feature>